<gene>
    <name evidence="1" type="ORF">RHTO0S_21e01662g</name>
</gene>
<dbReference type="AlphaFoldDB" id="A0A061BG37"/>
<name>A0A061BG37_RHOTO</name>
<accession>A0A061BG37</accession>
<proteinExistence type="predicted"/>
<organism evidence="1">
    <name type="scientific">Rhodotorula toruloides</name>
    <name type="common">Yeast</name>
    <name type="synonym">Rhodosporidium toruloides</name>
    <dbReference type="NCBI Taxonomy" id="5286"/>
    <lineage>
        <taxon>Eukaryota</taxon>
        <taxon>Fungi</taxon>
        <taxon>Dikarya</taxon>
        <taxon>Basidiomycota</taxon>
        <taxon>Pucciniomycotina</taxon>
        <taxon>Microbotryomycetes</taxon>
        <taxon>Sporidiobolales</taxon>
        <taxon>Sporidiobolaceae</taxon>
        <taxon>Rhodotorula</taxon>
    </lineage>
</organism>
<sequence length="281" mass="30760">MGVRTTGECLACGQETNKLCGPCSKAGIQLFLCSPEHQKLVWQGHKVFCGANAWPISLPRLTRAETAKLLENLDKPTLRLRASGEKFHRSSLDYLRTFLGPNKTRDEIVSDIMSVSDIFPVLGPASFPEWSQTILLAARDTAMSNFTHDKLPSELTLGGISKIVLESVGIGLLAPIPARYDMRSTILFHRLACYEALVVAALPDPRAPDTGFDRIRDAERCKRTCEKALKAYVSEAFDAGLAAKFLVKLKEAAPKAMFLPTDRSTGKLTELSELGGTEHVA</sequence>
<dbReference type="OrthoDB" id="10339488at2759"/>
<dbReference type="Gene3D" id="6.10.140.2220">
    <property type="match status" value="1"/>
</dbReference>
<dbReference type="EMBL" id="LK052956">
    <property type="protein sequence ID" value="CDR48920.1"/>
    <property type="molecule type" value="Genomic_DNA"/>
</dbReference>
<evidence type="ECO:0000313" key="1">
    <source>
        <dbReference type="EMBL" id="CDR48920.1"/>
    </source>
</evidence>
<reference evidence="1" key="1">
    <citation type="journal article" date="2014" name="Genome Announc.">
        <title>Draft genome sequence of Rhodosporidium toruloides CECT1137, an oleaginous yeast of biotechnological interest.</title>
        <authorList>
            <person name="Morin N."/>
            <person name="Calcas X."/>
            <person name="Devillers H."/>
            <person name="Durrens P."/>
            <person name="Sherman D.J."/>
            <person name="Nicaud J.-M."/>
            <person name="Neuveglise C."/>
        </authorList>
    </citation>
    <scope>NUCLEOTIDE SEQUENCE</scope>
    <source>
        <strain evidence="1">CECT1137</strain>
    </source>
</reference>
<dbReference type="SUPFAM" id="SSF144232">
    <property type="entry name" value="HIT/MYND zinc finger-like"/>
    <property type="match status" value="1"/>
</dbReference>
<protein>
    <submittedName>
        <fullName evidence="1">RHTO0S21e01662g1_1</fullName>
    </submittedName>
</protein>